<evidence type="ECO:0000313" key="10">
    <source>
        <dbReference type="EMBL" id="KAG9698909.1"/>
    </source>
</evidence>
<feature type="transmembrane region" description="Helical" evidence="8">
    <location>
        <begin position="67"/>
        <end position="87"/>
    </location>
</feature>
<feature type="transmembrane region" description="Helical" evidence="8">
    <location>
        <begin position="338"/>
        <end position="356"/>
    </location>
</feature>
<dbReference type="PANTHER" id="PTHR48022:SF68">
    <property type="entry name" value="MAJOR FACILITATOR SUPERFAMILY (MFS) PROFILE DOMAIN-CONTAINING PROTEIN-RELATED"/>
    <property type="match status" value="1"/>
</dbReference>
<dbReference type="OrthoDB" id="6612291at2759"/>
<dbReference type="AlphaFoldDB" id="A0A9P8EV64"/>
<dbReference type="Pfam" id="PF00083">
    <property type="entry name" value="Sugar_tr"/>
    <property type="match status" value="1"/>
</dbReference>
<dbReference type="InterPro" id="IPR005828">
    <property type="entry name" value="MFS_sugar_transport-like"/>
</dbReference>
<accession>A0A9P8EV64</accession>
<dbReference type="PANTHER" id="PTHR48022">
    <property type="entry name" value="PLASTIDIC GLUCOSE TRANSPORTER 4"/>
    <property type="match status" value="1"/>
</dbReference>
<keyword evidence="5 8" id="KW-1133">Transmembrane helix</keyword>
<feature type="transmembrane region" description="Helical" evidence="8">
    <location>
        <begin position="118"/>
        <end position="139"/>
    </location>
</feature>
<feature type="transmembrane region" description="Helical" evidence="8">
    <location>
        <begin position="151"/>
        <end position="175"/>
    </location>
</feature>
<keyword evidence="6 8" id="KW-0472">Membrane</keyword>
<evidence type="ECO:0000256" key="8">
    <source>
        <dbReference type="SAM" id="Phobius"/>
    </source>
</evidence>
<evidence type="ECO:0000313" key="11">
    <source>
        <dbReference type="Proteomes" id="UP000779574"/>
    </source>
</evidence>
<evidence type="ECO:0000256" key="2">
    <source>
        <dbReference type="ARBA" id="ARBA00010992"/>
    </source>
</evidence>
<dbReference type="InterPro" id="IPR050360">
    <property type="entry name" value="MFS_Sugar_Transporters"/>
</dbReference>
<gene>
    <name evidence="10" type="ORF">KCU76_g1908</name>
</gene>
<organism evidence="10 11">
    <name type="scientific">Aureobasidium melanogenum</name>
    <name type="common">Aureobasidium pullulans var. melanogenum</name>
    <dbReference type="NCBI Taxonomy" id="46634"/>
    <lineage>
        <taxon>Eukaryota</taxon>
        <taxon>Fungi</taxon>
        <taxon>Dikarya</taxon>
        <taxon>Ascomycota</taxon>
        <taxon>Pezizomycotina</taxon>
        <taxon>Dothideomycetes</taxon>
        <taxon>Dothideomycetidae</taxon>
        <taxon>Dothideales</taxon>
        <taxon>Saccotheciaceae</taxon>
        <taxon>Aureobasidium</taxon>
    </lineage>
</organism>
<evidence type="ECO:0000256" key="7">
    <source>
        <dbReference type="RuleBase" id="RU003346"/>
    </source>
</evidence>
<protein>
    <submittedName>
        <fullName evidence="10">General substrate transporter</fullName>
    </submittedName>
</protein>
<evidence type="ECO:0000256" key="3">
    <source>
        <dbReference type="ARBA" id="ARBA00022448"/>
    </source>
</evidence>
<name>A0A9P8EV64_AURME</name>
<feature type="transmembrane region" description="Helical" evidence="8">
    <location>
        <begin position="272"/>
        <end position="290"/>
    </location>
</feature>
<dbReference type="GO" id="GO:0016020">
    <property type="term" value="C:membrane"/>
    <property type="evidence" value="ECO:0007669"/>
    <property type="project" value="UniProtKB-SubCell"/>
</dbReference>
<dbReference type="GO" id="GO:0005351">
    <property type="term" value="F:carbohydrate:proton symporter activity"/>
    <property type="evidence" value="ECO:0007669"/>
    <property type="project" value="TreeGrafter"/>
</dbReference>
<dbReference type="Proteomes" id="UP000779574">
    <property type="component" value="Unassembled WGS sequence"/>
</dbReference>
<dbReference type="InterPro" id="IPR036259">
    <property type="entry name" value="MFS_trans_sf"/>
</dbReference>
<dbReference type="PROSITE" id="PS00216">
    <property type="entry name" value="SUGAR_TRANSPORT_1"/>
    <property type="match status" value="1"/>
</dbReference>
<reference evidence="10" key="1">
    <citation type="journal article" date="2021" name="J Fungi (Basel)">
        <title>Virulence traits and population genomics of the black yeast Aureobasidium melanogenum.</title>
        <authorList>
            <person name="Cernosa A."/>
            <person name="Sun X."/>
            <person name="Gostincar C."/>
            <person name="Fang C."/>
            <person name="Gunde-Cimerman N."/>
            <person name="Song Z."/>
        </authorList>
    </citation>
    <scope>NUCLEOTIDE SEQUENCE</scope>
    <source>
        <strain evidence="10">EXF-9911</strain>
    </source>
</reference>
<comment type="similarity">
    <text evidence="2 7">Belongs to the major facilitator superfamily. Sugar transporter (TC 2.A.1.1) family.</text>
</comment>
<sequence>MPSINIQGPKLHLLVAAVGALAFLLQGYDQAVINGLLGLSTWEKTFPQIDTSDNKSKERSLVQGTAVAIYEVGCAIGALSCFIIGDILGRRKTIFGASCFVLIGVTIQASSFSLGQLIAARVITGLGVGAFTATVPMWVTECSNAHNRGKMVMLEGMFAIGGVAFAVWLDFGFFFLKNNSANWRFPIAFQAVFAIGVASLIFMLPESPRWHIKKENYEAAIGSLSRLHGLPEDSMLLRQEIEVIREAVSQENVGVSGNPFARTHNRHLNRTFIAVGVNMLAQMTGVNIITFYSNEIFTQILGYSGVTSRVVSGCLQIWQFCMATLAVFLIDRLGRRKLLMVGTAGMTIAQAGQAALTKYSHDSKSVAGATLLFDFLALGFFPIGLFLIPFMYAAEIAPLNIRHKVTAMSAATNWLFNFLIAEVTPIGFRTIGWKYYLCYMCTSATAFMFVYLLCPETRNRGLEDIDQFFVRSENALQVVGIARNLPWDAGLSTVVDEKVNKAEHLEESSSV</sequence>
<evidence type="ECO:0000256" key="1">
    <source>
        <dbReference type="ARBA" id="ARBA00004141"/>
    </source>
</evidence>
<feature type="transmembrane region" description="Helical" evidence="8">
    <location>
        <begin position="94"/>
        <end position="112"/>
    </location>
</feature>
<dbReference type="PROSITE" id="PS50850">
    <property type="entry name" value="MFS"/>
    <property type="match status" value="1"/>
</dbReference>
<dbReference type="NCBIfam" id="TIGR00879">
    <property type="entry name" value="SP"/>
    <property type="match status" value="1"/>
</dbReference>
<comment type="subcellular location">
    <subcellularLocation>
        <location evidence="1">Membrane</location>
        <topology evidence="1">Multi-pass membrane protein</topology>
    </subcellularLocation>
</comment>
<feature type="transmembrane region" description="Helical" evidence="8">
    <location>
        <begin position="187"/>
        <end position="204"/>
    </location>
</feature>
<feature type="non-terminal residue" evidence="10">
    <location>
        <position position="1"/>
    </location>
</feature>
<evidence type="ECO:0000256" key="4">
    <source>
        <dbReference type="ARBA" id="ARBA00022692"/>
    </source>
</evidence>
<evidence type="ECO:0000259" key="9">
    <source>
        <dbReference type="PROSITE" id="PS50850"/>
    </source>
</evidence>
<dbReference type="EMBL" id="JAHFXF010000044">
    <property type="protein sequence ID" value="KAG9698909.1"/>
    <property type="molecule type" value="Genomic_DNA"/>
</dbReference>
<dbReference type="Gene3D" id="1.20.1250.20">
    <property type="entry name" value="MFS general substrate transporter like domains"/>
    <property type="match status" value="1"/>
</dbReference>
<dbReference type="SUPFAM" id="SSF103473">
    <property type="entry name" value="MFS general substrate transporter"/>
    <property type="match status" value="1"/>
</dbReference>
<feature type="transmembrane region" description="Helical" evidence="8">
    <location>
        <begin position="433"/>
        <end position="454"/>
    </location>
</feature>
<feature type="transmembrane region" description="Helical" evidence="8">
    <location>
        <begin position="310"/>
        <end position="331"/>
    </location>
</feature>
<reference evidence="10" key="2">
    <citation type="submission" date="2021-08" db="EMBL/GenBank/DDBJ databases">
        <authorList>
            <person name="Gostincar C."/>
            <person name="Sun X."/>
            <person name="Song Z."/>
            <person name="Gunde-Cimerman N."/>
        </authorList>
    </citation>
    <scope>NUCLEOTIDE SEQUENCE</scope>
    <source>
        <strain evidence="10">EXF-9911</strain>
    </source>
</reference>
<keyword evidence="3 7" id="KW-0813">Transport</keyword>
<dbReference type="InterPro" id="IPR020846">
    <property type="entry name" value="MFS_dom"/>
</dbReference>
<feature type="domain" description="Major facilitator superfamily (MFS) profile" evidence="9">
    <location>
        <begin position="15"/>
        <end position="458"/>
    </location>
</feature>
<keyword evidence="4 8" id="KW-0812">Transmembrane</keyword>
<dbReference type="PRINTS" id="PR00171">
    <property type="entry name" value="SUGRTRNSPORT"/>
</dbReference>
<dbReference type="InterPro" id="IPR003663">
    <property type="entry name" value="Sugar/inositol_transpt"/>
</dbReference>
<feature type="transmembrane region" description="Helical" evidence="8">
    <location>
        <begin position="368"/>
        <end position="393"/>
    </location>
</feature>
<evidence type="ECO:0000256" key="6">
    <source>
        <dbReference type="ARBA" id="ARBA00023136"/>
    </source>
</evidence>
<feature type="transmembrane region" description="Helical" evidence="8">
    <location>
        <begin position="405"/>
        <end position="427"/>
    </location>
</feature>
<evidence type="ECO:0000256" key="5">
    <source>
        <dbReference type="ARBA" id="ARBA00022989"/>
    </source>
</evidence>
<proteinExistence type="inferred from homology"/>
<dbReference type="InterPro" id="IPR005829">
    <property type="entry name" value="Sugar_transporter_CS"/>
</dbReference>
<comment type="caution">
    <text evidence="10">The sequence shown here is derived from an EMBL/GenBank/DDBJ whole genome shotgun (WGS) entry which is preliminary data.</text>
</comment>